<dbReference type="EMBL" id="NBNE01011062">
    <property type="protein sequence ID" value="OWY96921.1"/>
    <property type="molecule type" value="Genomic_DNA"/>
</dbReference>
<dbReference type="Proteomes" id="UP000198211">
    <property type="component" value="Unassembled WGS sequence"/>
</dbReference>
<name>A0A225UVC7_9STRA</name>
<evidence type="ECO:0000313" key="2">
    <source>
        <dbReference type="Proteomes" id="UP000198211"/>
    </source>
</evidence>
<accession>A0A225UVC7</accession>
<dbReference type="OrthoDB" id="110453at2759"/>
<proteinExistence type="predicted"/>
<reference evidence="2" key="1">
    <citation type="submission" date="2017-03" db="EMBL/GenBank/DDBJ databases">
        <title>Phytopthora megakarya and P. palmivora, two closely related causual agents of cacao black pod achieved similar genome size and gene model numbers by different mechanisms.</title>
        <authorList>
            <person name="Ali S."/>
            <person name="Shao J."/>
            <person name="Larry D.J."/>
            <person name="Kronmiller B."/>
            <person name="Shen D."/>
            <person name="Strem M.D."/>
            <person name="Melnick R.L."/>
            <person name="Guiltinan M.J."/>
            <person name="Tyler B.M."/>
            <person name="Meinhardt L.W."/>
            <person name="Bailey B.A."/>
        </authorList>
    </citation>
    <scope>NUCLEOTIDE SEQUENCE [LARGE SCALE GENOMIC DNA]</scope>
    <source>
        <strain evidence="2">zdho120</strain>
    </source>
</reference>
<keyword evidence="2" id="KW-1185">Reference proteome</keyword>
<sequence>MRRLSPREEIPAAYEYDEQYAGILTHLHSPSDASLKALSRSTRSHIERYHLDGSLLTYAIDRFNAPRVVVPK</sequence>
<organism evidence="1 2">
    <name type="scientific">Phytophthora megakarya</name>
    <dbReference type="NCBI Taxonomy" id="4795"/>
    <lineage>
        <taxon>Eukaryota</taxon>
        <taxon>Sar</taxon>
        <taxon>Stramenopiles</taxon>
        <taxon>Oomycota</taxon>
        <taxon>Peronosporomycetes</taxon>
        <taxon>Peronosporales</taxon>
        <taxon>Peronosporaceae</taxon>
        <taxon>Phytophthora</taxon>
    </lineage>
</organism>
<comment type="caution">
    <text evidence="1">The sequence shown here is derived from an EMBL/GenBank/DDBJ whole genome shotgun (WGS) entry which is preliminary data.</text>
</comment>
<gene>
    <name evidence="1" type="ORF">PHMEG_00032687</name>
</gene>
<evidence type="ECO:0000313" key="1">
    <source>
        <dbReference type="EMBL" id="OWY96921.1"/>
    </source>
</evidence>
<dbReference type="AlphaFoldDB" id="A0A225UVC7"/>
<protein>
    <submittedName>
        <fullName evidence="1">Polyprotein</fullName>
    </submittedName>
</protein>